<organism evidence="2 3">
    <name type="scientific">Enterocloster clostridioformis</name>
    <dbReference type="NCBI Taxonomy" id="1531"/>
    <lineage>
        <taxon>Bacteria</taxon>
        <taxon>Bacillati</taxon>
        <taxon>Bacillota</taxon>
        <taxon>Clostridia</taxon>
        <taxon>Lachnospirales</taxon>
        <taxon>Lachnospiraceae</taxon>
        <taxon>Enterocloster</taxon>
    </lineage>
</organism>
<dbReference type="SUPFAM" id="SSF52540">
    <property type="entry name" value="P-loop containing nucleoside triphosphate hydrolases"/>
    <property type="match status" value="1"/>
</dbReference>
<reference evidence="2 3" key="1">
    <citation type="submission" date="2018-06" db="EMBL/GenBank/DDBJ databases">
        <authorList>
            <consortium name="Pathogen Informatics"/>
            <person name="Doyle S."/>
        </authorList>
    </citation>
    <scope>NUCLEOTIDE SEQUENCE [LARGE SCALE GENOMIC DNA]</scope>
    <source>
        <strain evidence="2 3">NCTC11224</strain>
    </source>
</reference>
<dbReference type="EMBL" id="UAVW01000009">
    <property type="protein sequence ID" value="SQB11007.1"/>
    <property type="molecule type" value="Genomic_DNA"/>
</dbReference>
<gene>
    <name evidence="2" type="ORF">NCTC11224_02354</name>
</gene>
<dbReference type="RefSeq" id="WP_112481977.1">
    <property type="nucleotide sequence ID" value="NZ_UAVW01000009.1"/>
</dbReference>
<sequence>MSLPWVIGVLSTDFDLHDYREAIINYLKQSNTIISAFESPDFPVEPDKHSHDVCLTALKRTHIAILIIDKRFGGIYYDSSDVSITKEEYISAIEKGIPCLVFVNKQSWEERHSYSVDLKKCGKSPEEFEKEYNCKYVSDIRTIYFINDIQKIYEDKNCSNWITFFDSIPDLIEKLHGKLSGLSRYWIKRIVNRQRDSLKARKTSTSFSMSLGDVFDKGYYMEPEYNVESGSLLTENQGLEKAIVSELSNQKSVLVYGEAGYGKTTILARSFLEHVAKFNKEDGYEIPFYIWLKDKSSEYHFDFYRYIQECFEVYYKRMPYPYLDVSSIMPYFYLDGFDEIAEKISREEVNSIISSCIFKFPIMLTSRIQYALRYLGNFELANKFNVRIKINKWDPEKAKKYIDNFCVINGKNKEYVDKIYVLLTDNKDLNDILDNPLLITMLLWVIEANRMDIPETISTRVELFQECFKEMARRELHRAKISNLVENDLILIWSYFAWLIYQERLLKRKPKVKNLLLDLQNNYLIQYGENYNDSILEVVFDTVGEFVFGTFHEQFLEFLVANTLYHACLYKKMPYPEFLKYVIRPEINRYFRAIWNESLEEEKESIANNIFDKYMDNLGLNDNIAISTRVHAIYHISRLNSKLREKNIERAFSIETNISVRLSLFFGAIKMGKMNEEEDFYNLLLENQEYNVANRGYHLAYYSDMPSDGELPFLDTGEVDWSNTLKAFIRHFESKKENNIFYAE</sequence>
<proteinExistence type="predicted"/>
<feature type="domain" description="DUF4062" evidence="1">
    <location>
        <begin position="11"/>
        <end position="92"/>
    </location>
</feature>
<evidence type="ECO:0000259" key="1">
    <source>
        <dbReference type="Pfam" id="PF13271"/>
    </source>
</evidence>
<evidence type="ECO:0000313" key="3">
    <source>
        <dbReference type="Proteomes" id="UP000251853"/>
    </source>
</evidence>
<dbReference type="Pfam" id="PF13271">
    <property type="entry name" value="DUF4062"/>
    <property type="match status" value="1"/>
</dbReference>
<dbReference type="AlphaFoldDB" id="A0A2X2U9C0"/>
<accession>A0A2X2U9C0</accession>
<keyword evidence="3" id="KW-1185">Reference proteome</keyword>
<dbReference type="Gene3D" id="3.40.50.300">
    <property type="entry name" value="P-loop containing nucleotide triphosphate hydrolases"/>
    <property type="match status" value="1"/>
</dbReference>
<protein>
    <submittedName>
        <fullName evidence="2">Predicted NTPase (NACHT family)</fullName>
    </submittedName>
</protein>
<name>A0A2X2U9C0_9FIRM</name>
<evidence type="ECO:0000313" key="2">
    <source>
        <dbReference type="EMBL" id="SQB11007.1"/>
    </source>
</evidence>
<dbReference type="PANTHER" id="PTHR46844">
    <property type="entry name" value="SLR5058 PROTEIN"/>
    <property type="match status" value="1"/>
</dbReference>
<dbReference type="InterPro" id="IPR025139">
    <property type="entry name" value="DUF4062"/>
</dbReference>
<dbReference type="InterPro" id="IPR027417">
    <property type="entry name" value="P-loop_NTPase"/>
</dbReference>
<dbReference type="PANTHER" id="PTHR46844:SF1">
    <property type="entry name" value="SLR5058 PROTEIN"/>
    <property type="match status" value="1"/>
</dbReference>
<dbReference type="Proteomes" id="UP000251853">
    <property type="component" value="Unassembled WGS sequence"/>
</dbReference>